<accession>A0A0E9V8K5</accession>
<protein>
    <submittedName>
        <fullName evidence="1">Uncharacterized protein</fullName>
    </submittedName>
</protein>
<dbReference type="AlphaFoldDB" id="A0A0E9V8K5"/>
<evidence type="ECO:0000313" key="1">
    <source>
        <dbReference type="EMBL" id="JAH74444.1"/>
    </source>
</evidence>
<sequence length="20" mass="2248">MFPEGRTGCILRNNIIIVSN</sequence>
<proteinExistence type="predicted"/>
<name>A0A0E9V8K5_ANGAN</name>
<reference evidence="1" key="2">
    <citation type="journal article" date="2015" name="Fish Shellfish Immunol.">
        <title>Early steps in the European eel (Anguilla anguilla)-Vibrio vulnificus interaction in the gills: Role of the RtxA13 toxin.</title>
        <authorList>
            <person name="Callol A."/>
            <person name="Pajuelo D."/>
            <person name="Ebbesson L."/>
            <person name="Teles M."/>
            <person name="MacKenzie S."/>
            <person name="Amaro C."/>
        </authorList>
    </citation>
    <scope>NUCLEOTIDE SEQUENCE</scope>
</reference>
<reference evidence="1" key="1">
    <citation type="submission" date="2014-11" db="EMBL/GenBank/DDBJ databases">
        <authorList>
            <person name="Amaro Gonzalez C."/>
        </authorList>
    </citation>
    <scope>NUCLEOTIDE SEQUENCE</scope>
</reference>
<organism evidence="1">
    <name type="scientific">Anguilla anguilla</name>
    <name type="common">European freshwater eel</name>
    <name type="synonym">Muraena anguilla</name>
    <dbReference type="NCBI Taxonomy" id="7936"/>
    <lineage>
        <taxon>Eukaryota</taxon>
        <taxon>Metazoa</taxon>
        <taxon>Chordata</taxon>
        <taxon>Craniata</taxon>
        <taxon>Vertebrata</taxon>
        <taxon>Euteleostomi</taxon>
        <taxon>Actinopterygii</taxon>
        <taxon>Neopterygii</taxon>
        <taxon>Teleostei</taxon>
        <taxon>Anguilliformes</taxon>
        <taxon>Anguillidae</taxon>
        <taxon>Anguilla</taxon>
    </lineage>
</organism>
<dbReference type="EMBL" id="GBXM01034133">
    <property type="protein sequence ID" value="JAH74444.1"/>
    <property type="molecule type" value="Transcribed_RNA"/>
</dbReference>